<evidence type="ECO:0000313" key="3">
    <source>
        <dbReference type="Proteomes" id="UP000274694"/>
    </source>
</evidence>
<protein>
    <submittedName>
        <fullName evidence="2">ABC transporter permease</fullName>
    </submittedName>
</protein>
<dbReference type="EMBL" id="QGTA01000198">
    <property type="protein sequence ID" value="RQW91907.1"/>
    <property type="molecule type" value="Genomic_DNA"/>
</dbReference>
<feature type="transmembrane region" description="Helical" evidence="1">
    <location>
        <begin position="231"/>
        <end position="251"/>
    </location>
</feature>
<evidence type="ECO:0000313" key="2">
    <source>
        <dbReference type="EMBL" id="RQW91907.1"/>
    </source>
</evidence>
<gene>
    <name evidence="2" type="ORF">DLJ60_15870</name>
</gene>
<reference evidence="2 3" key="1">
    <citation type="submission" date="2018-05" db="EMBL/GenBank/DDBJ databases">
        <title>Micromonospora from Atacama Desert.</title>
        <authorList>
            <person name="Carro L."/>
            <person name="Goodfellow M."/>
            <person name="Klenk H.-P."/>
        </authorList>
    </citation>
    <scope>NUCLEOTIDE SEQUENCE [LARGE SCALE GENOMIC DNA]</scope>
    <source>
        <strain evidence="2 3">LB41</strain>
    </source>
</reference>
<feature type="transmembrane region" description="Helical" evidence="1">
    <location>
        <begin position="12"/>
        <end position="36"/>
    </location>
</feature>
<feature type="transmembrane region" description="Helical" evidence="1">
    <location>
        <begin position="48"/>
        <end position="68"/>
    </location>
</feature>
<sequence>MIRQVRVELRRSNAPTMAVLLLIIGILGAASMYSFWQGQWLRLGYVHSSGMFLLMPLSLAGGAVLGRRDRRTRADELMNSTGRPRWQRALPAMTALGVAVAAAHLLVLAGAGAVVTFDGAYLGVRGLAGPLTDVLVLVGAAWVGVAVGRLWSSPLLPPLLAAAGLVAQEGTAMLGGPGSTSRLSNASLMISWPPDTPWETLSDRLLLSRLALGVGLVLAGLLLAAGRSWPVRAGALASLAGGVAGLLLIGVPGPTGIWQLDPDARRFVCADGTPQVCVTAVNAHLLPEITPEARRGLKALAKLPDAPARAVEVRLDTVGSNDSEQWHRPKPAPGTVQFLLEVDPDTGRAADVAERIALGGGTMWSGCGRSGDDIAPAIAAAWLLDAETVRLWDSWTGYRYADEQQEEIRDGVRQLRALPEPEQLRRITALRDAAARCEPDLMPALTGRAAP</sequence>
<feature type="transmembrane region" description="Helical" evidence="1">
    <location>
        <begin position="89"/>
        <end position="114"/>
    </location>
</feature>
<accession>A0ABX9Y5V6</accession>
<proteinExistence type="predicted"/>
<dbReference type="Proteomes" id="UP000274694">
    <property type="component" value="Unassembled WGS sequence"/>
</dbReference>
<keyword evidence="1" id="KW-0472">Membrane</keyword>
<keyword evidence="1" id="KW-0812">Transmembrane</keyword>
<feature type="transmembrane region" description="Helical" evidence="1">
    <location>
        <begin position="206"/>
        <end position="225"/>
    </location>
</feature>
<keyword evidence="1" id="KW-1133">Transmembrane helix</keyword>
<evidence type="ECO:0000256" key="1">
    <source>
        <dbReference type="SAM" id="Phobius"/>
    </source>
</evidence>
<keyword evidence="3" id="KW-1185">Reference proteome</keyword>
<dbReference type="RefSeq" id="WP_069089752.1">
    <property type="nucleotide sequence ID" value="NZ_JBNCOA010000007.1"/>
</dbReference>
<organism evidence="2 3">
    <name type="scientific">Micromonospora chalcea</name>
    <dbReference type="NCBI Taxonomy" id="1874"/>
    <lineage>
        <taxon>Bacteria</taxon>
        <taxon>Bacillati</taxon>
        <taxon>Actinomycetota</taxon>
        <taxon>Actinomycetes</taxon>
        <taxon>Micromonosporales</taxon>
        <taxon>Micromonosporaceae</taxon>
        <taxon>Micromonospora</taxon>
    </lineage>
</organism>
<name>A0ABX9Y5V6_MICCH</name>
<comment type="caution">
    <text evidence="2">The sequence shown here is derived from an EMBL/GenBank/DDBJ whole genome shotgun (WGS) entry which is preliminary data.</text>
</comment>